<dbReference type="EMBL" id="NPDT01000005">
    <property type="protein sequence ID" value="PJZ65496.1"/>
    <property type="molecule type" value="Genomic_DNA"/>
</dbReference>
<reference evidence="1 2" key="1">
    <citation type="submission" date="2017-07" db="EMBL/GenBank/DDBJ databases">
        <title>Leptospira spp. isolated from tropical soils.</title>
        <authorList>
            <person name="Thibeaux R."/>
            <person name="Iraola G."/>
            <person name="Ferres I."/>
            <person name="Bierque E."/>
            <person name="Girault D."/>
            <person name="Soupe-Gilbert M.-E."/>
            <person name="Picardeau M."/>
            <person name="Goarant C."/>
        </authorList>
    </citation>
    <scope>NUCLEOTIDE SEQUENCE [LARGE SCALE GENOMIC DNA]</scope>
    <source>
        <strain evidence="1 2">FH2-C-A2</strain>
    </source>
</reference>
<gene>
    <name evidence="1" type="ORF">CH371_13285</name>
</gene>
<accession>A0A2M9ZAL2</accession>
<sequence length="208" mass="24249">MPFSKTFYALFFSKRSFRILTSAALLFLVFANILLCSGPQDRTFSSARETEIPPTLEKGKVFLAGHQADHTKNTQEILALLKRLVDGTVKKDFRFLPEIVSVKEGIYLDLKGHWSREDLIRELTTENNYFQTYFFDRELLQKQKNSSEVRTVRDLLLQSGGIVADLYFESSSACEVKLRFKENSKLEKELINPYFVKSEGKWYLYRLF</sequence>
<proteinExistence type="predicted"/>
<comment type="caution">
    <text evidence="1">The sequence shown here is derived from an EMBL/GenBank/DDBJ whole genome shotgun (WGS) entry which is preliminary data.</text>
</comment>
<evidence type="ECO:0000313" key="1">
    <source>
        <dbReference type="EMBL" id="PJZ65496.1"/>
    </source>
</evidence>
<dbReference type="Proteomes" id="UP000231912">
    <property type="component" value="Unassembled WGS sequence"/>
</dbReference>
<dbReference type="AlphaFoldDB" id="A0A2M9ZAL2"/>
<organism evidence="1 2">
    <name type="scientific">Leptospira wolffii</name>
    <dbReference type="NCBI Taxonomy" id="409998"/>
    <lineage>
        <taxon>Bacteria</taxon>
        <taxon>Pseudomonadati</taxon>
        <taxon>Spirochaetota</taxon>
        <taxon>Spirochaetia</taxon>
        <taxon>Leptospirales</taxon>
        <taxon>Leptospiraceae</taxon>
        <taxon>Leptospira</taxon>
    </lineage>
</organism>
<protein>
    <submittedName>
        <fullName evidence="1">Uncharacterized protein</fullName>
    </submittedName>
</protein>
<name>A0A2M9ZAL2_9LEPT</name>
<evidence type="ECO:0000313" key="2">
    <source>
        <dbReference type="Proteomes" id="UP000231912"/>
    </source>
</evidence>